<evidence type="ECO:0000256" key="1">
    <source>
        <dbReference type="SAM" id="MobiDB-lite"/>
    </source>
</evidence>
<keyword evidence="2" id="KW-0812">Transmembrane</keyword>
<reference evidence="3" key="1">
    <citation type="journal article" date="2020" name="Stud. Mycol.">
        <title>101 Dothideomycetes genomes: a test case for predicting lifestyles and emergence of pathogens.</title>
        <authorList>
            <person name="Haridas S."/>
            <person name="Albert R."/>
            <person name="Binder M."/>
            <person name="Bloem J."/>
            <person name="Labutti K."/>
            <person name="Salamov A."/>
            <person name="Andreopoulos B."/>
            <person name="Baker S."/>
            <person name="Barry K."/>
            <person name="Bills G."/>
            <person name="Bluhm B."/>
            <person name="Cannon C."/>
            <person name="Castanera R."/>
            <person name="Culley D."/>
            <person name="Daum C."/>
            <person name="Ezra D."/>
            <person name="Gonzalez J."/>
            <person name="Henrissat B."/>
            <person name="Kuo A."/>
            <person name="Liang C."/>
            <person name="Lipzen A."/>
            <person name="Lutzoni F."/>
            <person name="Magnuson J."/>
            <person name="Mondo S."/>
            <person name="Nolan M."/>
            <person name="Ohm R."/>
            <person name="Pangilinan J."/>
            <person name="Park H.-J."/>
            <person name="Ramirez L."/>
            <person name="Alfaro M."/>
            <person name="Sun H."/>
            <person name="Tritt A."/>
            <person name="Yoshinaga Y."/>
            <person name="Zwiers L.-H."/>
            <person name="Turgeon B."/>
            <person name="Goodwin S."/>
            <person name="Spatafora J."/>
            <person name="Crous P."/>
            <person name="Grigoriev I."/>
        </authorList>
    </citation>
    <scope>NUCLEOTIDE SEQUENCE</scope>
    <source>
        <strain evidence="3">Tuck. ex Michener</strain>
    </source>
</reference>
<accession>A0A6A6HFY4</accession>
<protein>
    <submittedName>
        <fullName evidence="3">Uncharacterized protein</fullName>
    </submittedName>
</protein>
<dbReference type="EMBL" id="ML991785">
    <property type="protein sequence ID" value="KAF2236443.1"/>
    <property type="molecule type" value="Genomic_DNA"/>
</dbReference>
<feature type="compositionally biased region" description="Low complexity" evidence="1">
    <location>
        <begin position="1"/>
        <end position="13"/>
    </location>
</feature>
<organism evidence="3 4">
    <name type="scientific">Viridothelium virens</name>
    <name type="common">Speckled blister lichen</name>
    <name type="synonym">Trypethelium virens</name>
    <dbReference type="NCBI Taxonomy" id="1048519"/>
    <lineage>
        <taxon>Eukaryota</taxon>
        <taxon>Fungi</taxon>
        <taxon>Dikarya</taxon>
        <taxon>Ascomycota</taxon>
        <taxon>Pezizomycotina</taxon>
        <taxon>Dothideomycetes</taxon>
        <taxon>Dothideomycetes incertae sedis</taxon>
        <taxon>Trypetheliales</taxon>
        <taxon>Trypetheliaceae</taxon>
        <taxon>Viridothelium</taxon>
    </lineage>
</organism>
<evidence type="ECO:0000313" key="3">
    <source>
        <dbReference type="EMBL" id="KAF2236443.1"/>
    </source>
</evidence>
<proteinExistence type="predicted"/>
<keyword evidence="2" id="KW-1133">Transmembrane helix</keyword>
<sequence length="105" mass="11847">MHLFSQSLQSRSRLGQHYRSLSPPKTGHESGPQALCGRQATPLTLSRRLGWSTWLSSLSAFVFVYFVAVHDRETSGCLKRSINVGPINALSSVQRHHMWRLWLSG</sequence>
<evidence type="ECO:0000256" key="2">
    <source>
        <dbReference type="SAM" id="Phobius"/>
    </source>
</evidence>
<keyword evidence="2" id="KW-0472">Membrane</keyword>
<evidence type="ECO:0000313" key="4">
    <source>
        <dbReference type="Proteomes" id="UP000800092"/>
    </source>
</evidence>
<name>A0A6A6HFY4_VIRVR</name>
<dbReference type="AlphaFoldDB" id="A0A6A6HFY4"/>
<feature type="transmembrane region" description="Helical" evidence="2">
    <location>
        <begin position="51"/>
        <end position="70"/>
    </location>
</feature>
<feature type="region of interest" description="Disordered" evidence="1">
    <location>
        <begin position="1"/>
        <end position="34"/>
    </location>
</feature>
<gene>
    <name evidence="3" type="ORF">EV356DRAFT_71439</name>
</gene>
<keyword evidence="4" id="KW-1185">Reference proteome</keyword>
<dbReference type="Proteomes" id="UP000800092">
    <property type="component" value="Unassembled WGS sequence"/>
</dbReference>